<evidence type="ECO:0000313" key="2">
    <source>
        <dbReference type="EMBL" id="GAA0152577.1"/>
    </source>
</evidence>
<reference evidence="2 3" key="1">
    <citation type="submission" date="2024-01" db="EMBL/GenBank/DDBJ databases">
        <title>The complete chloroplast genome sequence of Lithospermum erythrorhizon: insights into the phylogenetic relationship among Boraginaceae species and the maternal lineages of purple gromwells.</title>
        <authorList>
            <person name="Okada T."/>
            <person name="Watanabe K."/>
        </authorList>
    </citation>
    <scope>NUCLEOTIDE SEQUENCE [LARGE SCALE GENOMIC DNA]</scope>
</reference>
<feature type="region of interest" description="Disordered" evidence="1">
    <location>
        <begin position="1"/>
        <end position="22"/>
    </location>
</feature>
<dbReference type="PANTHER" id="PTHR34539">
    <property type="entry name" value="T6J4.11 PROTEIN"/>
    <property type="match status" value="1"/>
</dbReference>
<dbReference type="EMBL" id="BAABME010002009">
    <property type="protein sequence ID" value="GAA0152577.1"/>
    <property type="molecule type" value="Genomic_DNA"/>
</dbReference>
<dbReference type="Proteomes" id="UP001454036">
    <property type="component" value="Unassembled WGS sequence"/>
</dbReference>
<comment type="caution">
    <text evidence="2">The sequence shown here is derived from an EMBL/GenBank/DDBJ whole genome shotgun (WGS) entry which is preliminary data.</text>
</comment>
<keyword evidence="3" id="KW-1185">Reference proteome</keyword>
<protein>
    <submittedName>
        <fullName evidence="2">Uncharacterized protein</fullName>
    </submittedName>
</protein>
<dbReference type="PANTHER" id="PTHR34539:SF19">
    <property type="entry name" value="T6J4.11 PROTEIN"/>
    <property type="match status" value="1"/>
</dbReference>
<evidence type="ECO:0000256" key="1">
    <source>
        <dbReference type="SAM" id="MobiDB-lite"/>
    </source>
</evidence>
<organism evidence="2 3">
    <name type="scientific">Lithospermum erythrorhizon</name>
    <name type="common">Purple gromwell</name>
    <name type="synonym">Lithospermum officinale var. erythrorhizon</name>
    <dbReference type="NCBI Taxonomy" id="34254"/>
    <lineage>
        <taxon>Eukaryota</taxon>
        <taxon>Viridiplantae</taxon>
        <taxon>Streptophyta</taxon>
        <taxon>Embryophyta</taxon>
        <taxon>Tracheophyta</taxon>
        <taxon>Spermatophyta</taxon>
        <taxon>Magnoliopsida</taxon>
        <taxon>eudicotyledons</taxon>
        <taxon>Gunneridae</taxon>
        <taxon>Pentapetalae</taxon>
        <taxon>asterids</taxon>
        <taxon>lamiids</taxon>
        <taxon>Boraginales</taxon>
        <taxon>Boraginaceae</taxon>
        <taxon>Boraginoideae</taxon>
        <taxon>Lithospermeae</taxon>
        <taxon>Lithospermum</taxon>
    </lineage>
</organism>
<sequence>MAEENDKKRSRTCSLENEEVDTPEVKKLRQDLFDNLEDDEICSTNEDLDSFMKSFEEQILFSHAPPLTDSAVEGDVLLAKSYTMEPNLIPLDNVSLRKSNQIESNLVPLDEVGNVSLPKLIQTEPKVIPLDGIDNVSLPKPNQIKSSLILLNEMNNVSLTKPNQIEPSLIPLDEFGNVSLSKPNKTKQSLIPLDEVGNVLLSKSNQIELSIIQLDEVENENMSLLDLGYLLEASDDELGLPPPSTASPPQLADEEVEELVPVTGFDSFQVDFLDFDSFEFGLDLIENNSNGVGDEYLELDGLFDYSDMCFGSADFVC</sequence>
<proteinExistence type="predicted"/>
<gene>
    <name evidence="2" type="ORF">LIER_11022</name>
</gene>
<accession>A0AAV3PRL4</accession>
<dbReference type="AlphaFoldDB" id="A0AAV3PRL4"/>
<name>A0AAV3PRL4_LITER</name>
<evidence type="ECO:0000313" key="3">
    <source>
        <dbReference type="Proteomes" id="UP001454036"/>
    </source>
</evidence>